<accession>A0ABP5QG73</accession>
<comment type="caution">
    <text evidence="2">The sequence shown here is derived from an EMBL/GenBank/DDBJ whole genome shotgun (WGS) entry which is preliminary data.</text>
</comment>
<dbReference type="Proteomes" id="UP001500305">
    <property type="component" value="Unassembled WGS sequence"/>
</dbReference>
<feature type="chain" id="PRO_5046806423" evidence="1">
    <location>
        <begin position="33"/>
        <end position="311"/>
    </location>
</feature>
<evidence type="ECO:0000313" key="3">
    <source>
        <dbReference type="Proteomes" id="UP001500305"/>
    </source>
</evidence>
<evidence type="ECO:0000256" key="1">
    <source>
        <dbReference type="SAM" id="SignalP"/>
    </source>
</evidence>
<proteinExistence type="predicted"/>
<keyword evidence="3" id="KW-1185">Reference proteome</keyword>
<keyword evidence="1" id="KW-0732">Signal</keyword>
<dbReference type="EMBL" id="BAAATR010000004">
    <property type="protein sequence ID" value="GAA2234723.1"/>
    <property type="molecule type" value="Genomic_DNA"/>
</dbReference>
<feature type="signal peptide" evidence="1">
    <location>
        <begin position="1"/>
        <end position="32"/>
    </location>
</feature>
<sequence length="311" mass="32758">MSWKPVRPLSSRSVLPALAVLLVLGAGAAAHANRPVPFGDRVDAPGIADASPVSAQSLATGSLELKVGPGLEAYDQTTDEHLWSYRREGATALHMAMAGENAVVVWDDGMITSVRPSDHSVRWHRAVPGLAEWLRAAGEPGADARADSERRDTEVERAAAALQTVTEPEPWVAVVTPTLAMGFRDRDGDLRFNSRPQTGCLYDPLRTVHTDNAVLVPRSCTGTGTGTGTGGAGHPLPGLVTGFRLDAPNWHLDTGPGVLLHRLDGRRAAVDDGPVVGTRVFDTVQGALEPVCGTPEVPFAAVKPEGTCSKP</sequence>
<reference evidence="3" key="1">
    <citation type="journal article" date="2019" name="Int. J. Syst. Evol. Microbiol.">
        <title>The Global Catalogue of Microorganisms (GCM) 10K type strain sequencing project: providing services to taxonomists for standard genome sequencing and annotation.</title>
        <authorList>
            <consortium name="The Broad Institute Genomics Platform"/>
            <consortium name="The Broad Institute Genome Sequencing Center for Infectious Disease"/>
            <person name="Wu L."/>
            <person name="Ma J."/>
        </authorList>
    </citation>
    <scope>NUCLEOTIDE SEQUENCE [LARGE SCALE GENOMIC DNA]</scope>
    <source>
        <strain evidence="3">JCM 7356</strain>
    </source>
</reference>
<organism evidence="2 3">
    <name type="scientific">Kitasatospora cystarginea</name>
    <dbReference type="NCBI Taxonomy" id="58350"/>
    <lineage>
        <taxon>Bacteria</taxon>
        <taxon>Bacillati</taxon>
        <taxon>Actinomycetota</taxon>
        <taxon>Actinomycetes</taxon>
        <taxon>Kitasatosporales</taxon>
        <taxon>Streptomycetaceae</taxon>
        <taxon>Kitasatospora</taxon>
    </lineage>
</organism>
<dbReference type="RefSeq" id="WP_344635376.1">
    <property type="nucleotide sequence ID" value="NZ_BAAATR010000004.1"/>
</dbReference>
<evidence type="ECO:0000313" key="2">
    <source>
        <dbReference type="EMBL" id="GAA2234723.1"/>
    </source>
</evidence>
<gene>
    <name evidence="2" type="ORF">GCM10010430_14400</name>
</gene>
<name>A0ABP5QG73_9ACTN</name>
<protein>
    <submittedName>
        <fullName evidence="2">Uncharacterized protein</fullName>
    </submittedName>
</protein>